<keyword evidence="5 7" id="KW-1133">Transmembrane helix</keyword>
<feature type="transmembrane region" description="Helical" evidence="7">
    <location>
        <begin position="57"/>
        <end position="75"/>
    </location>
</feature>
<gene>
    <name evidence="10" type="ORF">UFOPK3554_00116</name>
</gene>
<feature type="transmembrane region" description="Helical" evidence="7">
    <location>
        <begin position="127"/>
        <end position="148"/>
    </location>
</feature>
<dbReference type="InterPro" id="IPR039421">
    <property type="entry name" value="Type_1_exporter"/>
</dbReference>
<accession>A0A6J7XXD0</accession>
<dbReference type="Pfam" id="PF00664">
    <property type="entry name" value="ABC_membrane"/>
    <property type="match status" value="1"/>
</dbReference>
<dbReference type="InterPro" id="IPR003439">
    <property type="entry name" value="ABC_transporter-like_ATP-bd"/>
</dbReference>
<protein>
    <submittedName>
        <fullName evidence="10">Unannotated protein</fullName>
    </submittedName>
</protein>
<evidence type="ECO:0000259" key="9">
    <source>
        <dbReference type="PROSITE" id="PS50929"/>
    </source>
</evidence>
<feature type="transmembrane region" description="Helical" evidence="7">
    <location>
        <begin position="154"/>
        <end position="175"/>
    </location>
</feature>
<dbReference type="PROSITE" id="PS50929">
    <property type="entry name" value="ABC_TM1F"/>
    <property type="match status" value="1"/>
</dbReference>
<proteinExistence type="predicted"/>
<dbReference type="CDD" id="cd18584">
    <property type="entry name" value="ABC_6TM_AarD_CydD"/>
    <property type="match status" value="1"/>
</dbReference>
<dbReference type="Gene3D" id="1.20.1560.10">
    <property type="entry name" value="ABC transporter type 1, transmembrane domain"/>
    <property type="match status" value="1"/>
</dbReference>
<dbReference type="Pfam" id="PF00005">
    <property type="entry name" value="ABC_tran"/>
    <property type="match status" value="1"/>
</dbReference>
<dbReference type="PROSITE" id="PS50893">
    <property type="entry name" value="ABC_TRANSPORTER_2"/>
    <property type="match status" value="1"/>
</dbReference>
<name>A0A6J7XXD0_9ZZZZ</name>
<keyword evidence="4" id="KW-0067">ATP-binding</keyword>
<dbReference type="InterPro" id="IPR036640">
    <property type="entry name" value="ABC1_TM_sf"/>
</dbReference>
<feature type="domain" description="ABC transmembrane type-1" evidence="9">
    <location>
        <begin position="20"/>
        <end position="295"/>
    </location>
</feature>
<keyword evidence="2 7" id="KW-0812">Transmembrane</keyword>
<dbReference type="InterPro" id="IPR003593">
    <property type="entry name" value="AAA+_ATPase"/>
</dbReference>
<evidence type="ECO:0000256" key="4">
    <source>
        <dbReference type="ARBA" id="ARBA00022840"/>
    </source>
</evidence>
<evidence type="ECO:0000256" key="2">
    <source>
        <dbReference type="ARBA" id="ARBA00022692"/>
    </source>
</evidence>
<dbReference type="EMBL" id="CAFBSG010000001">
    <property type="protein sequence ID" value="CAB5239136.1"/>
    <property type="molecule type" value="Genomic_DNA"/>
</dbReference>
<organism evidence="10">
    <name type="scientific">freshwater metagenome</name>
    <dbReference type="NCBI Taxonomy" id="449393"/>
    <lineage>
        <taxon>unclassified sequences</taxon>
        <taxon>metagenomes</taxon>
        <taxon>ecological metagenomes</taxon>
    </lineage>
</organism>
<dbReference type="GO" id="GO:0016020">
    <property type="term" value="C:membrane"/>
    <property type="evidence" value="ECO:0007669"/>
    <property type="project" value="UniProtKB-SubCell"/>
</dbReference>
<dbReference type="AlphaFoldDB" id="A0A6J7XXD0"/>
<dbReference type="GO" id="GO:0140359">
    <property type="term" value="F:ABC-type transporter activity"/>
    <property type="evidence" value="ECO:0007669"/>
    <property type="project" value="InterPro"/>
</dbReference>
<evidence type="ECO:0000256" key="1">
    <source>
        <dbReference type="ARBA" id="ARBA00004141"/>
    </source>
</evidence>
<keyword evidence="6 7" id="KW-0472">Membrane</keyword>
<evidence type="ECO:0000259" key="8">
    <source>
        <dbReference type="PROSITE" id="PS50893"/>
    </source>
</evidence>
<keyword evidence="3" id="KW-0547">Nucleotide-binding</keyword>
<dbReference type="PANTHER" id="PTHR24221">
    <property type="entry name" value="ATP-BINDING CASSETTE SUB-FAMILY B"/>
    <property type="match status" value="1"/>
</dbReference>
<evidence type="ECO:0000256" key="6">
    <source>
        <dbReference type="ARBA" id="ARBA00023136"/>
    </source>
</evidence>
<comment type="subcellular location">
    <subcellularLocation>
        <location evidence="1">Membrane</location>
        <topology evidence="1">Multi-pass membrane protein</topology>
    </subcellularLocation>
</comment>
<feature type="transmembrane region" description="Helical" evidence="7">
    <location>
        <begin position="234"/>
        <end position="257"/>
    </location>
</feature>
<feature type="domain" description="ABC transporter" evidence="8">
    <location>
        <begin position="321"/>
        <end position="522"/>
    </location>
</feature>
<dbReference type="InterPro" id="IPR027417">
    <property type="entry name" value="P-loop_NTPase"/>
</dbReference>
<dbReference type="SUPFAM" id="SSF90123">
    <property type="entry name" value="ABC transporter transmembrane region"/>
    <property type="match status" value="1"/>
</dbReference>
<dbReference type="GO" id="GO:0005524">
    <property type="term" value="F:ATP binding"/>
    <property type="evidence" value="ECO:0007669"/>
    <property type="project" value="UniProtKB-KW"/>
</dbReference>
<dbReference type="PANTHER" id="PTHR24221:SF590">
    <property type="entry name" value="COMPONENT LINKED WITH THE ASSEMBLY OF CYTOCHROME' TRANSPORT TRANSMEMBRANE ATP-BINDING PROTEIN ABC TRANSPORTER CYDD-RELATED"/>
    <property type="match status" value="1"/>
</dbReference>
<dbReference type="SMART" id="SM00382">
    <property type="entry name" value="AAA"/>
    <property type="match status" value="1"/>
</dbReference>
<evidence type="ECO:0000256" key="3">
    <source>
        <dbReference type="ARBA" id="ARBA00022741"/>
    </source>
</evidence>
<feature type="transmembrane region" description="Helical" evidence="7">
    <location>
        <begin position="20"/>
        <end position="45"/>
    </location>
</feature>
<dbReference type="GO" id="GO:0016887">
    <property type="term" value="F:ATP hydrolysis activity"/>
    <property type="evidence" value="ECO:0007669"/>
    <property type="project" value="InterPro"/>
</dbReference>
<dbReference type="Gene3D" id="3.40.50.300">
    <property type="entry name" value="P-loop containing nucleotide triphosphate hydrolases"/>
    <property type="match status" value="1"/>
</dbReference>
<dbReference type="InterPro" id="IPR011527">
    <property type="entry name" value="ABC1_TM_dom"/>
</dbReference>
<reference evidence="10" key="1">
    <citation type="submission" date="2020-05" db="EMBL/GenBank/DDBJ databases">
        <authorList>
            <person name="Chiriac C."/>
            <person name="Salcher M."/>
            <person name="Ghai R."/>
            <person name="Kavagutti S V."/>
        </authorList>
    </citation>
    <scope>NUCLEOTIDE SEQUENCE</scope>
</reference>
<sequence length="523" mass="57149">MKSNDLRLLLSRSSSRSLVIASGCAAFIWAGLIIANALLVARLIVTIIDGGAQAPKLIAILASVWAVRIFFHTRFEFWCSKKALEIKSELRHQVTQDIEEYAGASSTIVTTLLIKGFNFLDIYLGRFIPQSIFASVVPVLVIITMGILDPLSAIIAIVTLPFIPFFGALIGKYTADAVNKKWRSLGTLSNYFEDSLRGFVTLKIFGRDKTQSKRIGAMGDSYTKETMQVLKISFLSALALELCATISVALIAVSVGLRLVDSGIGFQSALAVLILAPEVYFPLRNAAALFHASADGSEALKELYALQSDVDTEEAERIFNFDYEDRISWNEWTLRIPHVSQSHIEPCTLAPGSSTFIVGESGIGKSTFAVELIHAAFESSWRGRIGWIPQDPQLASGTVRYQFQLLNPSISDEDIERVLNEVSLHIFDLPNGLDTHVGGAGEKVSAASGGQLKKIAIARALLRSPRLIIADEPSTDLDDASVEVVMDALRNRTTHGAILICVTHDLSLPELPDRVIKVERHSP</sequence>
<evidence type="ECO:0000256" key="5">
    <source>
        <dbReference type="ARBA" id="ARBA00022989"/>
    </source>
</evidence>
<evidence type="ECO:0000256" key="7">
    <source>
        <dbReference type="SAM" id="Phobius"/>
    </source>
</evidence>
<dbReference type="SUPFAM" id="SSF52540">
    <property type="entry name" value="P-loop containing nucleoside triphosphate hydrolases"/>
    <property type="match status" value="1"/>
</dbReference>
<evidence type="ECO:0000313" key="10">
    <source>
        <dbReference type="EMBL" id="CAB5239136.1"/>
    </source>
</evidence>